<evidence type="ECO:0000313" key="3">
    <source>
        <dbReference type="EMBL" id="GIG75101.1"/>
    </source>
</evidence>
<keyword evidence="1" id="KW-0238">DNA-binding</keyword>
<dbReference type="Gene3D" id="1.10.260.40">
    <property type="entry name" value="lambda repressor-like DNA-binding domains"/>
    <property type="match status" value="1"/>
</dbReference>
<dbReference type="InterPro" id="IPR013096">
    <property type="entry name" value="Cupin_2"/>
</dbReference>
<evidence type="ECO:0000256" key="1">
    <source>
        <dbReference type="ARBA" id="ARBA00023125"/>
    </source>
</evidence>
<protein>
    <submittedName>
        <fullName evidence="3">Cupin</fullName>
    </submittedName>
</protein>
<accession>A0A8J3PPJ1</accession>
<dbReference type="InterPro" id="IPR014710">
    <property type="entry name" value="RmlC-like_jellyroll"/>
</dbReference>
<name>A0A8J3PPJ1_9ACTN</name>
<sequence length="185" mass="20580">MSADQDELGVNVRKWRVRRRWTLRQLSEATGLSESFLSQFERGLTQASIASLRSITDALGITFGELFETDAASGARVLRQQARPSLPFGDDAMKYLITPKSLDHLEVFSVKFEKGGSTGPEQYTHGDSEELLVVQEGAVKLELLSDVFLLEQQDTIVFRSSVPHRVVNVHPGSSEVLWIISPPSH</sequence>
<dbReference type="PANTHER" id="PTHR46797:SF1">
    <property type="entry name" value="METHYLPHOSPHONATE SYNTHASE"/>
    <property type="match status" value="1"/>
</dbReference>
<dbReference type="RefSeq" id="WP_168078203.1">
    <property type="nucleotide sequence ID" value="NZ_BAAAQJ010000007.1"/>
</dbReference>
<dbReference type="CDD" id="cd00093">
    <property type="entry name" value="HTH_XRE"/>
    <property type="match status" value="1"/>
</dbReference>
<dbReference type="PROSITE" id="PS50943">
    <property type="entry name" value="HTH_CROC1"/>
    <property type="match status" value="1"/>
</dbReference>
<dbReference type="GO" id="GO:0003700">
    <property type="term" value="F:DNA-binding transcription factor activity"/>
    <property type="evidence" value="ECO:0007669"/>
    <property type="project" value="TreeGrafter"/>
</dbReference>
<evidence type="ECO:0000313" key="4">
    <source>
        <dbReference type="Proteomes" id="UP000653674"/>
    </source>
</evidence>
<evidence type="ECO:0000259" key="2">
    <source>
        <dbReference type="PROSITE" id="PS50943"/>
    </source>
</evidence>
<keyword evidence="4" id="KW-1185">Reference proteome</keyword>
<dbReference type="Pfam" id="PF01381">
    <property type="entry name" value="HTH_3"/>
    <property type="match status" value="1"/>
</dbReference>
<dbReference type="AlphaFoldDB" id="A0A8J3PPJ1"/>
<dbReference type="SMART" id="SM00530">
    <property type="entry name" value="HTH_XRE"/>
    <property type="match status" value="1"/>
</dbReference>
<dbReference type="InterPro" id="IPR011051">
    <property type="entry name" value="RmlC_Cupin_sf"/>
</dbReference>
<gene>
    <name evidence="3" type="ORF">Pfl04_35050</name>
</gene>
<dbReference type="SUPFAM" id="SSF51182">
    <property type="entry name" value="RmlC-like cupins"/>
    <property type="match status" value="1"/>
</dbReference>
<comment type="caution">
    <text evidence="3">The sequence shown here is derived from an EMBL/GenBank/DDBJ whole genome shotgun (WGS) entry which is preliminary data.</text>
</comment>
<dbReference type="GO" id="GO:0005829">
    <property type="term" value="C:cytosol"/>
    <property type="evidence" value="ECO:0007669"/>
    <property type="project" value="TreeGrafter"/>
</dbReference>
<organism evidence="3 4">
    <name type="scientific">Planosporangium flavigriseum</name>
    <dbReference type="NCBI Taxonomy" id="373681"/>
    <lineage>
        <taxon>Bacteria</taxon>
        <taxon>Bacillati</taxon>
        <taxon>Actinomycetota</taxon>
        <taxon>Actinomycetes</taxon>
        <taxon>Micromonosporales</taxon>
        <taxon>Micromonosporaceae</taxon>
        <taxon>Planosporangium</taxon>
    </lineage>
</organism>
<dbReference type="InterPro" id="IPR010982">
    <property type="entry name" value="Lambda_DNA-bd_dom_sf"/>
</dbReference>
<dbReference type="GO" id="GO:0003677">
    <property type="term" value="F:DNA binding"/>
    <property type="evidence" value="ECO:0007669"/>
    <property type="project" value="UniProtKB-KW"/>
</dbReference>
<reference evidence="3" key="1">
    <citation type="submission" date="2021-01" db="EMBL/GenBank/DDBJ databases">
        <title>Whole genome shotgun sequence of Planosporangium flavigriseum NBRC 105377.</title>
        <authorList>
            <person name="Komaki H."/>
            <person name="Tamura T."/>
        </authorList>
    </citation>
    <scope>NUCLEOTIDE SEQUENCE</scope>
    <source>
        <strain evidence="3">NBRC 105377</strain>
    </source>
</reference>
<dbReference type="InterPro" id="IPR050807">
    <property type="entry name" value="TransReg_Diox_bact_type"/>
</dbReference>
<dbReference type="InterPro" id="IPR001387">
    <property type="entry name" value="Cro/C1-type_HTH"/>
</dbReference>
<proteinExistence type="predicted"/>
<dbReference type="SUPFAM" id="SSF47413">
    <property type="entry name" value="lambda repressor-like DNA-binding domains"/>
    <property type="match status" value="1"/>
</dbReference>
<dbReference type="Gene3D" id="2.60.120.10">
    <property type="entry name" value="Jelly Rolls"/>
    <property type="match status" value="1"/>
</dbReference>
<dbReference type="CDD" id="cd02209">
    <property type="entry name" value="cupin_XRE_C"/>
    <property type="match status" value="1"/>
</dbReference>
<dbReference type="Pfam" id="PF07883">
    <property type="entry name" value="Cupin_2"/>
    <property type="match status" value="1"/>
</dbReference>
<dbReference type="Proteomes" id="UP000653674">
    <property type="component" value="Unassembled WGS sequence"/>
</dbReference>
<feature type="domain" description="HTH cro/C1-type" evidence="2">
    <location>
        <begin position="12"/>
        <end position="66"/>
    </location>
</feature>
<dbReference type="EMBL" id="BONU01000026">
    <property type="protein sequence ID" value="GIG75101.1"/>
    <property type="molecule type" value="Genomic_DNA"/>
</dbReference>
<dbReference type="PANTHER" id="PTHR46797">
    <property type="entry name" value="HTH-TYPE TRANSCRIPTIONAL REGULATOR"/>
    <property type="match status" value="1"/>
</dbReference>